<dbReference type="InterPro" id="IPR050680">
    <property type="entry name" value="YpeA/RimI_acetyltransf"/>
</dbReference>
<keyword evidence="5" id="KW-1185">Reference proteome</keyword>
<dbReference type="RefSeq" id="WP_113987692.1">
    <property type="nucleotide sequence ID" value="NZ_QLST01000001.1"/>
</dbReference>
<dbReference type="SUPFAM" id="SSF55729">
    <property type="entry name" value="Acyl-CoA N-acyltransferases (Nat)"/>
    <property type="match status" value="1"/>
</dbReference>
<dbReference type="CDD" id="cd04301">
    <property type="entry name" value="NAT_SF"/>
    <property type="match status" value="1"/>
</dbReference>
<reference evidence="4 5" key="1">
    <citation type="submission" date="2018-06" db="EMBL/GenBank/DDBJ databases">
        <title>Flavobacterium tibetense sp. nov., isolated from a wetland YonghuCo on Tibetan Plateau.</title>
        <authorList>
            <person name="Xing P."/>
            <person name="Phurbu D."/>
            <person name="Lu H."/>
        </authorList>
    </citation>
    <scope>NUCLEOTIDE SEQUENCE [LARGE SCALE GENOMIC DNA]</scope>
    <source>
        <strain evidence="4 5">YH5</strain>
    </source>
</reference>
<evidence type="ECO:0000313" key="4">
    <source>
        <dbReference type="EMBL" id="RBA29810.1"/>
    </source>
</evidence>
<accession>A0A365P5D6</accession>
<comment type="caution">
    <text evidence="4">The sequence shown here is derived from an EMBL/GenBank/DDBJ whole genome shotgun (WGS) entry which is preliminary data.</text>
</comment>
<evidence type="ECO:0000256" key="2">
    <source>
        <dbReference type="ARBA" id="ARBA00023315"/>
    </source>
</evidence>
<dbReference type="Pfam" id="PF00583">
    <property type="entry name" value="Acetyltransf_1"/>
    <property type="match status" value="1"/>
</dbReference>
<protein>
    <submittedName>
        <fullName evidence="4">GNAT family N-acetyltransferase</fullName>
    </submittedName>
</protein>
<dbReference type="PANTHER" id="PTHR43420">
    <property type="entry name" value="ACETYLTRANSFERASE"/>
    <property type="match status" value="1"/>
</dbReference>
<proteinExistence type="predicted"/>
<dbReference type="PANTHER" id="PTHR43420:SF12">
    <property type="entry name" value="N-ACETYLTRANSFERASE DOMAIN-CONTAINING PROTEIN"/>
    <property type="match status" value="1"/>
</dbReference>
<dbReference type="InterPro" id="IPR000182">
    <property type="entry name" value="GNAT_dom"/>
</dbReference>
<dbReference type="Proteomes" id="UP000253319">
    <property type="component" value="Unassembled WGS sequence"/>
</dbReference>
<sequence>MYQITELTTKEQMLEQLPIIQQLYPEFTLEIYESLLLSMIPHNYKQLIVTLEGKTIGLSGFWIGVKLWCGRYLELDNVIVHPDFRSKGIGSLLTNTLNDIAIANDCNMMALDAYTTNFGAQKFYFNHGFVPKGFHFVKYLKP</sequence>
<organism evidence="4 5">
    <name type="scientific">Flavobacterium tibetense</name>
    <dbReference type="NCBI Taxonomy" id="2233533"/>
    <lineage>
        <taxon>Bacteria</taxon>
        <taxon>Pseudomonadati</taxon>
        <taxon>Bacteroidota</taxon>
        <taxon>Flavobacteriia</taxon>
        <taxon>Flavobacteriales</taxon>
        <taxon>Flavobacteriaceae</taxon>
        <taxon>Flavobacterium</taxon>
    </lineage>
</organism>
<dbReference type="GO" id="GO:0016747">
    <property type="term" value="F:acyltransferase activity, transferring groups other than amino-acyl groups"/>
    <property type="evidence" value="ECO:0007669"/>
    <property type="project" value="InterPro"/>
</dbReference>
<dbReference type="AlphaFoldDB" id="A0A365P5D6"/>
<keyword evidence="2" id="KW-0012">Acyltransferase</keyword>
<gene>
    <name evidence="4" type="ORF">DPN68_00865</name>
</gene>
<dbReference type="Gene3D" id="3.40.630.30">
    <property type="match status" value="1"/>
</dbReference>
<evidence type="ECO:0000313" key="5">
    <source>
        <dbReference type="Proteomes" id="UP000253319"/>
    </source>
</evidence>
<dbReference type="OrthoDB" id="9789603at2"/>
<dbReference type="PROSITE" id="PS51186">
    <property type="entry name" value="GNAT"/>
    <property type="match status" value="1"/>
</dbReference>
<name>A0A365P5D6_9FLAO</name>
<evidence type="ECO:0000256" key="1">
    <source>
        <dbReference type="ARBA" id="ARBA00022679"/>
    </source>
</evidence>
<keyword evidence="1 4" id="KW-0808">Transferase</keyword>
<feature type="domain" description="N-acetyltransferase" evidence="3">
    <location>
        <begin position="2"/>
        <end position="142"/>
    </location>
</feature>
<dbReference type="InterPro" id="IPR016181">
    <property type="entry name" value="Acyl_CoA_acyltransferase"/>
</dbReference>
<dbReference type="EMBL" id="QLST01000001">
    <property type="protein sequence ID" value="RBA29810.1"/>
    <property type="molecule type" value="Genomic_DNA"/>
</dbReference>
<evidence type="ECO:0000259" key="3">
    <source>
        <dbReference type="PROSITE" id="PS51186"/>
    </source>
</evidence>